<organism evidence="2 3">
    <name type="scientific">Devosia chinhatensis</name>
    <dbReference type="NCBI Taxonomy" id="429727"/>
    <lineage>
        <taxon>Bacteria</taxon>
        <taxon>Pseudomonadati</taxon>
        <taxon>Pseudomonadota</taxon>
        <taxon>Alphaproteobacteria</taxon>
        <taxon>Hyphomicrobiales</taxon>
        <taxon>Devosiaceae</taxon>
        <taxon>Devosia</taxon>
    </lineage>
</organism>
<keyword evidence="3" id="KW-1185">Reference proteome</keyword>
<reference evidence="2 3" key="1">
    <citation type="submission" date="2015-03" db="EMBL/GenBank/DDBJ databases">
        <authorList>
            <person name="Hassan Y."/>
            <person name="Lepp D."/>
            <person name="Li X.-Z."/>
            <person name="Zhou T."/>
        </authorList>
    </citation>
    <scope>NUCLEOTIDE SEQUENCE [LARGE SCALE GENOMIC DNA]</scope>
    <source>
        <strain evidence="2 3">IPL18</strain>
    </source>
</reference>
<dbReference type="Proteomes" id="UP000033649">
    <property type="component" value="Unassembled WGS sequence"/>
</dbReference>
<dbReference type="RefSeq" id="WP_046104112.1">
    <property type="nucleotide sequence ID" value="NZ_JZEY01000054.1"/>
</dbReference>
<gene>
    <name evidence="2" type="ORF">VE26_05650</name>
</gene>
<feature type="transmembrane region" description="Helical" evidence="1">
    <location>
        <begin position="53"/>
        <end position="75"/>
    </location>
</feature>
<keyword evidence="1" id="KW-0472">Membrane</keyword>
<dbReference type="PATRIC" id="fig|429727.3.peg.1168"/>
<accession>A0A0F5FKJ3</accession>
<dbReference type="STRING" id="429727.VE26_05650"/>
<evidence type="ECO:0000313" key="3">
    <source>
        <dbReference type="Proteomes" id="UP000033649"/>
    </source>
</evidence>
<comment type="caution">
    <text evidence="2">The sequence shown here is derived from an EMBL/GenBank/DDBJ whole genome shotgun (WGS) entry which is preliminary data.</text>
</comment>
<evidence type="ECO:0000256" key="1">
    <source>
        <dbReference type="SAM" id="Phobius"/>
    </source>
</evidence>
<protein>
    <submittedName>
        <fullName evidence="2">Uncharacterized protein</fullName>
    </submittedName>
</protein>
<sequence>MNRSRIVEGLIIDAVRDVTGKFTAQPGTPAAVTEAAKVIVNQTNNEPWYQSRVTWGAIAAILSGLGTMAGLVAAGDWTPNLWVAALGSVAGGVGTIYGRWVAKKPLGQ</sequence>
<feature type="transmembrane region" description="Helical" evidence="1">
    <location>
        <begin position="81"/>
        <end position="102"/>
    </location>
</feature>
<dbReference type="AlphaFoldDB" id="A0A0F5FKJ3"/>
<proteinExistence type="predicted"/>
<evidence type="ECO:0000313" key="2">
    <source>
        <dbReference type="EMBL" id="KKB09419.1"/>
    </source>
</evidence>
<name>A0A0F5FKJ3_9HYPH</name>
<dbReference type="EMBL" id="JZEY01000054">
    <property type="protein sequence ID" value="KKB09419.1"/>
    <property type="molecule type" value="Genomic_DNA"/>
</dbReference>
<keyword evidence="1" id="KW-0812">Transmembrane</keyword>
<keyword evidence="1" id="KW-1133">Transmembrane helix</keyword>